<name>A0ABR2X6A3_9PEZI</name>
<dbReference type="Proteomes" id="UP001465668">
    <property type="component" value="Unassembled WGS sequence"/>
</dbReference>
<keyword evidence="2" id="KW-1185">Reference proteome</keyword>
<evidence type="ECO:0000313" key="1">
    <source>
        <dbReference type="EMBL" id="KAK9769266.1"/>
    </source>
</evidence>
<dbReference type="EMBL" id="JARVKM010000146">
    <property type="protein sequence ID" value="KAK9769266.1"/>
    <property type="molecule type" value="Genomic_DNA"/>
</dbReference>
<evidence type="ECO:0000313" key="2">
    <source>
        <dbReference type="Proteomes" id="UP001465668"/>
    </source>
</evidence>
<accession>A0ABR2X6A3</accession>
<comment type="caution">
    <text evidence="1">The sequence shown here is derived from an EMBL/GenBank/DDBJ whole genome shotgun (WGS) entry which is preliminary data.</text>
</comment>
<sequence length="127" mass="13562">GLSDPGTSSGTDNTTLYKAPADTEAFSLPDVPSPSFYLPLHYPSPRITATPDRPSDRCTTAPAVVPGTINPMDTVLPSAELYTPLEPIVSMVGFTQDEGEDEYVPEPSRAQFRVAPQGNVDGLGRIR</sequence>
<reference evidence="1 2" key="1">
    <citation type="submission" date="2024-02" db="EMBL/GenBank/DDBJ databases">
        <title>First draft genome assembly of two strains of Seiridium cardinale.</title>
        <authorList>
            <person name="Emiliani G."/>
            <person name="Scali E."/>
        </authorList>
    </citation>
    <scope>NUCLEOTIDE SEQUENCE [LARGE SCALE GENOMIC DNA]</scope>
    <source>
        <strain evidence="1 2">BM-138-000479</strain>
    </source>
</reference>
<organism evidence="1 2">
    <name type="scientific">Seiridium cardinale</name>
    <dbReference type="NCBI Taxonomy" id="138064"/>
    <lineage>
        <taxon>Eukaryota</taxon>
        <taxon>Fungi</taxon>
        <taxon>Dikarya</taxon>
        <taxon>Ascomycota</taxon>
        <taxon>Pezizomycotina</taxon>
        <taxon>Sordariomycetes</taxon>
        <taxon>Xylariomycetidae</taxon>
        <taxon>Amphisphaeriales</taxon>
        <taxon>Sporocadaceae</taxon>
        <taxon>Seiridium</taxon>
    </lineage>
</organism>
<feature type="non-terminal residue" evidence="1">
    <location>
        <position position="1"/>
    </location>
</feature>
<proteinExistence type="predicted"/>
<gene>
    <name evidence="1" type="ORF">SCAR479_14059</name>
</gene>
<protein>
    <submittedName>
        <fullName evidence="1">Uncharacterized protein</fullName>
    </submittedName>
</protein>